<dbReference type="Pfam" id="PF00076">
    <property type="entry name" value="RRM_1"/>
    <property type="match status" value="1"/>
</dbReference>
<dbReference type="Ensembl" id="ENSOMYT00000043475.2">
    <property type="protein sequence ID" value="ENSOMYP00000039829.2"/>
    <property type="gene ID" value="ENSOMYG00000018448.2"/>
</dbReference>
<organism evidence="5 6">
    <name type="scientific">Oncorhynchus mykiss</name>
    <name type="common">Rainbow trout</name>
    <name type="synonym">Salmo gairdneri</name>
    <dbReference type="NCBI Taxonomy" id="8022"/>
    <lineage>
        <taxon>Eukaryota</taxon>
        <taxon>Metazoa</taxon>
        <taxon>Chordata</taxon>
        <taxon>Craniata</taxon>
        <taxon>Vertebrata</taxon>
        <taxon>Euteleostomi</taxon>
        <taxon>Actinopterygii</taxon>
        <taxon>Neopterygii</taxon>
        <taxon>Teleostei</taxon>
        <taxon>Protacanthopterygii</taxon>
        <taxon>Salmoniformes</taxon>
        <taxon>Salmonidae</taxon>
        <taxon>Salmoninae</taxon>
        <taxon>Oncorhynchus</taxon>
    </lineage>
</organism>
<evidence type="ECO:0000256" key="2">
    <source>
        <dbReference type="PROSITE-ProRule" id="PRU00176"/>
    </source>
</evidence>
<sequence>VMGRSRPRKLFVGGLSFDTNEQSLENVFSKYGSRGFGFVTFENPDEAEDAMLAMNGKSLDADLAWPGPSPAPAAPRHFKSSSETHHVDKSSPG</sequence>
<keyword evidence="6" id="KW-1185">Reference proteome</keyword>
<evidence type="ECO:0000313" key="6">
    <source>
        <dbReference type="Proteomes" id="UP000694395"/>
    </source>
</evidence>
<dbReference type="GO" id="GO:0003723">
    <property type="term" value="F:RNA binding"/>
    <property type="evidence" value="ECO:0007669"/>
    <property type="project" value="UniProtKB-UniRule"/>
</dbReference>
<dbReference type="InterPro" id="IPR035979">
    <property type="entry name" value="RBD_domain_sf"/>
</dbReference>
<keyword evidence="1 2" id="KW-0694">RNA-binding</keyword>
<reference evidence="5" key="2">
    <citation type="submission" date="2025-08" db="UniProtKB">
        <authorList>
            <consortium name="Ensembl"/>
        </authorList>
    </citation>
    <scope>IDENTIFICATION</scope>
</reference>
<evidence type="ECO:0000259" key="4">
    <source>
        <dbReference type="PROSITE" id="PS50102"/>
    </source>
</evidence>
<evidence type="ECO:0000313" key="5">
    <source>
        <dbReference type="Ensembl" id="ENSOMYP00000039829.2"/>
    </source>
</evidence>
<dbReference type="SUPFAM" id="SSF54928">
    <property type="entry name" value="RNA-binding domain, RBD"/>
    <property type="match status" value="1"/>
</dbReference>
<proteinExistence type="predicted"/>
<dbReference type="InterPro" id="IPR012677">
    <property type="entry name" value="Nucleotide-bd_a/b_plait_sf"/>
</dbReference>
<dbReference type="InterPro" id="IPR000504">
    <property type="entry name" value="RRM_dom"/>
</dbReference>
<protein>
    <recommendedName>
        <fullName evidence="4">RRM domain-containing protein</fullName>
    </recommendedName>
</protein>
<dbReference type="SMART" id="SM00360">
    <property type="entry name" value="RRM"/>
    <property type="match status" value="1"/>
</dbReference>
<reference evidence="5" key="3">
    <citation type="submission" date="2025-09" db="UniProtKB">
        <authorList>
            <consortium name="Ensembl"/>
        </authorList>
    </citation>
    <scope>IDENTIFICATION</scope>
</reference>
<dbReference type="GeneTree" id="ENSGT01150000288738"/>
<name>A0A8C7QPL2_ONCMY</name>
<accession>A0A8C7QPL2</accession>
<dbReference type="AlphaFoldDB" id="A0A8C7QPL2"/>
<dbReference type="InterPro" id="IPR050441">
    <property type="entry name" value="RBM"/>
</dbReference>
<evidence type="ECO:0000256" key="1">
    <source>
        <dbReference type="ARBA" id="ARBA00022884"/>
    </source>
</evidence>
<dbReference type="PANTHER" id="PTHR48034">
    <property type="entry name" value="TRANSFORMER-2 SEX-DETERMINING PROTEIN-RELATED"/>
    <property type="match status" value="1"/>
</dbReference>
<feature type="compositionally biased region" description="Basic and acidic residues" evidence="3">
    <location>
        <begin position="80"/>
        <end position="93"/>
    </location>
</feature>
<evidence type="ECO:0000256" key="3">
    <source>
        <dbReference type="SAM" id="MobiDB-lite"/>
    </source>
</evidence>
<dbReference type="Proteomes" id="UP000694395">
    <property type="component" value="Chromosome 4"/>
</dbReference>
<dbReference type="Gene3D" id="3.30.70.330">
    <property type="match status" value="2"/>
</dbReference>
<feature type="region of interest" description="Disordered" evidence="3">
    <location>
        <begin position="63"/>
        <end position="93"/>
    </location>
</feature>
<reference evidence="5" key="1">
    <citation type="submission" date="2020-07" db="EMBL/GenBank/DDBJ databases">
        <title>A long reads based de novo assembly of the rainbow trout Arlee double haploid line genome.</title>
        <authorList>
            <person name="Gao G."/>
            <person name="Palti Y."/>
        </authorList>
    </citation>
    <scope>NUCLEOTIDE SEQUENCE [LARGE SCALE GENOMIC DNA]</scope>
</reference>
<dbReference type="PROSITE" id="PS50102">
    <property type="entry name" value="RRM"/>
    <property type="match status" value="1"/>
</dbReference>
<feature type="domain" description="RRM" evidence="4">
    <location>
        <begin position="8"/>
        <end position="66"/>
    </location>
</feature>